<dbReference type="EMBL" id="RBKT01000001">
    <property type="protein sequence ID" value="RKR86425.1"/>
    <property type="molecule type" value="Genomic_DNA"/>
</dbReference>
<organism evidence="1 2">
    <name type="scientific">Micromonospora pisi</name>
    <dbReference type="NCBI Taxonomy" id="589240"/>
    <lineage>
        <taxon>Bacteria</taxon>
        <taxon>Bacillati</taxon>
        <taxon>Actinomycetota</taxon>
        <taxon>Actinomycetes</taxon>
        <taxon>Micromonosporales</taxon>
        <taxon>Micromonosporaceae</taxon>
        <taxon>Micromonospora</taxon>
    </lineage>
</organism>
<protein>
    <submittedName>
        <fullName evidence="1">Uncharacterized protein</fullName>
    </submittedName>
</protein>
<proteinExistence type="predicted"/>
<sequence>MGTGGRHWIGNRRLTQEIRPVLLLPWPSR</sequence>
<comment type="caution">
    <text evidence="1">The sequence shown here is derived from an EMBL/GenBank/DDBJ whole genome shotgun (WGS) entry which is preliminary data.</text>
</comment>
<dbReference type="AlphaFoldDB" id="A0A495JBY3"/>
<dbReference type="Proteomes" id="UP000277671">
    <property type="component" value="Unassembled WGS sequence"/>
</dbReference>
<gene>
    <name evidence="1" type="ORF">BDK92_0650</name>
</gene>
<evidence type="ECO:0000313" key="2">
    <source>
        <dbReference type="Proteomes" id="UP000277671"/>
    </source>
</evidence>
<accession>A0A495JBY3</accession>
<name>A0A495JBY3_9ACTN</name>
<keyword evidence="2" id="KW-1185">Reference proteome</keyword>
<evidence type="ECO:0000313" key="1">
    <source>
        <dbReference type="EMBL" id="RKR86425.1"/>
    </source>
</evidence>
<reference evidence="1 2" key="1">
    <citation type="submission" date="2018-10" db="EMBL/GenBank/DDBJ databases">
        <title>Sequencing the genomes of 1000 actinobacteria strains.</title>
        <authorList>
            <person name="Klenk H.-P."/>
        </authorList>
    </citation>
    <scope>NUCLEOTIDE SEQUENCE [LARGE SCALE GENOMIC DNA]</scope>
    <source>
        <strain evidence="1 2">DSM 45175</strain>
    </source>
</reference>